<evidence type="ECO:0000313" key="6">
    <source>
        <dbReference type="Proteomes" id="UP001281130"/>
    </source>
</evidence>
<feature type="chain" id="PRO_5044349368" evidence="3">
    <location>
        <begin position="34"/>
        <end position="359"/>
    </location>
</feature>
<dbReference type="AlphaFoldDB" id="A0AB35T6Y9"/>
<keyword evidence="1" id="KW-0697">Rotamase</keyword>
<protein>
    <submittedName>
        <fullName evidence="5">Peptidylprolyl isomerase</fullName>
        <ecNumber evidence="5">5.2.1.8</ecNumber>
    </submittedName>
</protein>
<dbReference type="EMBL" id="JAWXXX010000001">
    <property type="protein sequence ID" value="MDX5893491.1"/>
    <property type="molecule type" value="Genomic_DNA"/>
</dbReference>
<name>A0AB35T6Y9_RUBRA</name>
<feature type="signal peptide" evidence="3">
    <location>
        <begin position="1"/>
        <end position="33"/>
    </location>
</feature>
<keyword evidence="1 5" id="KW-0413">Isomerase</keyword>
<dbReference type="RefSeq" id="WP_084263702.1">
    <property type="nucleotide sequence ID" value="NZ_CP007514.1"/>
</dbReference>
<reference evidence="5" key="1">
    <citation type="submission" date="2023-11" db="EMBL/GenBank/DDBJ databases">
        <title>MicrobeMod: A computational toolkit for identifying prokaryotic methylation and restriction-modification with nanopore sequencing.</title>
        <authorList>
            <person name="Crits-Christoph A."/>
            <person name="Kang S.C."/>
            <person name="Lee H."/>
            <person name="Ostrov N."/>
        </authorList>
    </citation>
    <scope>NUCLEOTIDE SEQUENCE</scope>
    <source>
        <strain evidence="5">ATCC 51242</strain>
    </source>
</reference>
<dbReference type="PROSITE" id="PS51257">
    <property type="entry name" value="PROKAR_LIPOPROTEIN"/>
    <property type="match status" value="1"/>
</dbReference>
<dbReference type="EC" id="5.2.1.8" evidence="5"/>
<dbReference type="InterPro" id="IPR050245">
    <property type="entry name" value="PrsA_foldase"/>
</dbReference>
<dbReference type="Pfam" id="PF00639">
    <property type="entry name" value="Rotamase"/>
    <property type="match status" value="1"/>
</dbReference>
<dbReference type="InterPro" id="IPR046357">
    <property type="entry name" value="PPIase_dom_sf"/>
</dbReference>
<dbReference type="SUPFAM" id="SSF54534">
    <property type="entry name" value="FKBP-like"/>
    <property type="match status" value="1"/>
</dbReference>
<dbReference type="InterPro" id="IPR000297">
    <property type="entry name" value="PPIase_PpiC"/>
</dbReference>
<comment type="caution">
    <text evidence="5">The sequence shown here is derived from an EMBL/GenBank/DDBJ whole genome shotgun (WGS) entry which is preliminary data.</text>
</comment>
<evidence type="ECO:0000256" key="1">
    <source>
        <dbReference type="PROSITE-ProRule" id="PRU00278"/>
    </source>
</evidence>
<organism evidence="5 6">
    <name type="scientific">Rubrobacter radiotolerans</name>
    <name type="common">Arthrobacter radiotolerans</name>
    <dbReference type="NCBI Taxonomy" id="42256"/>
    <lineage>
        <taxon>Bacteria</taxon>
        <taxon>Bacillati</taxon>
        <taxon>Actinomycetota</taxon>
        <taxon>Rubrobacteria</taxon>
        <taxon>Rubrobacterales</taxon>
        <taxon>Rubrobacteraceae</taxon>
        <taxon>Rubrobacter</taxon>
    </lineage>
</organism>
<dbReference type="InterPro" id="IPR027304">
    <property type="entry name" value="Trigger_fact/SurA_dom_sf"/>
</dbReference>
<evidence type="ECO:0000259" key="4">
    <source>
        <dbReference type="PROSITE" id="PS50198"/>
    </source>
</evidence>
<accession>A0AB35T6Y9</accession>
<feature type="domain" description="PpiC" evidence="4">
    <location>
        <begin position="201"/>
        <end position="293"/>
    </location>
</feature>
<evidence type="ECO:0000313" key="5">
    <source>
        <dbReference type="EMBL" id="MDX5893491.1"/>
    </source>
</evidence>
<evidence type="ECO:0000256" key="3">
    <source>
        <dbReference type="SAM" id="SignalP"/>
    </source>
</evidence>
<proteinExistence type="predicted"/>
<dbReference type="Proteomes" id="UP001281130">
    <property type="component" value="Unassembled WGS sequence"/>
</dbReference>
<dbReference type="PANTHER" id="PTHR47245:SF2">
    <property type="entry name" value="PEPTIDYL-PROLYL CIS-TRANS ISOMERASE HP_0175-RELATED"/>
    <property type="match status" value="1"/>
</dbReference>
<sequence length="359" mass="39316">MVLKEFGQLFSRRGAAVLGLALFAIFGAGACGAADPVANQPSGAERVATFEGGEVTQSEVQDAVNTYAQQTGAGEIEPGSPQYELAVQQVMPTLVQTEIASAYARENGIEVTDEEVDGEVETIKTELASQAEAAGQDVSPDEALNQALEQAGLTEEELRKEIRRTLPIQKVQERITGDIEATDEEVETYYDENAEDLFTTPEQRCARHILYGPDQEQQAEEAMQRLEDGADFAEIAREDSQDPGSAEQGGDLGCIGRGETVPNFEEALFDAEEGETVGPVETQFGFHIIRLEEIRGEETQPLDEVRPQIRDQLTTEQQGEAFTEWLREQEEQRNVRYLPGYDPNVPAEETTADPGAPSE</sequence>
<keyword evidence="3" id="KW-0732">Signal</keyword>
<dbReference type="GO" id="GO:0003755">
    <property type="term" value="F:peptidyl-prolyl cis-trans isomerase activity"/>
    <property type="evidence" value="ECO:0007669"/>
    <property type="project" value="UniProtKB-KW"/>
</dbReference>
<evidence type="ECO:0000256" key="2">
    <source>
        <dbReference type="SAM" id="MobiDB-lite"/>
    </source>
</evidence>
<gene>
    <name evidence="5" type="ORF">SIL72_05545</name>
</gene>
<dbReference type="PROSITE" id="PS50198">
    <property type="entry name" value="PPIC_PPIASE_2"/>
    <property type="match status" value="1"/>
</dbReference>
<dbReference type="Gene3D" id="3.10.50.40">
    <property type="match status" value="1"/>
</dbReference>
<feature type="region of interest" description="Disordered" evidence="2">
    <location>
        <begin position="335"/>
        <end position="359"/>
    </location>
</feature>
<dbReference type="PANTHER" id="PTHR47245">
    <property type="entry name" value="PEPTIDYLPROLYL ISOMERASE"/>
    <property type="match status" value="1"/>
</dbReference>
<dbReference type="SUPFAM" id="SSF109998">
    <property type="entry name" value="Triger factor/SurA peptide-binding domain-like"/>
    <property type="match status" value="1"/>
</dbReference>
<dbReference type="Pfam" id="PF13624">
    <property type="entry name" value="SurA_N_3"/>
    <property type="match status" value="1"/>
</dbReference>
<dbReference type="Gene3D" id="1.10.4030.10">
    <property type="entry name" value="Porin chaperone SurA, peptide-binding domain"/>
    <property type="match status" value="1"/>
</dbReference>